<gene>
    <name evidence="3" type="ORF">DSPE1174_LOCUS20768</name>
</gene>
<organism evidence="3">
    <name type="scientific">Octactis speculum</name>
    <dbReference type="NCBI Taxonomy" id="3111310"/>
    <lineage>
        <taxon>Eukaryota</taxon>
        <taxon>Sar</taxon>
        <taxon>Stramenopiles</taxon>
        <taxon>Ochrophyta</taxon>
        <taxon>Dictyochophyceae</taxon>
        <taxon>Dictyochales</taxon>
        <taxon>Dictyochaceae</taxon>
        <taxon>Octactis</taxon>
    </lineage>
</organism>
<feature type="transmembrane region" description="Helical" evidence="2">
    <location>
        <begin position="169"/>
        <end position="190"/>
    </location>
</feature>
<dbReference type="SUPFAM" id="SSF81296">
    <property type="entry name" value="E set domains"/>
    <property type="match status" value="1"/>
</dbReference>
<dbReference type="InterPro" id="IPR014756">
    <property type="entry name" value="Ig_E-set"/>
</dbReference>
<keyword evidence="2" id="KW-0812">Transmembrane</keyword>
<reference evidence="3" key="1">
    <citation type="submission" date="2021-01" db="EMBL/GenBank/DDBJ databases">
        <authorList>
            <person name="Corre E."/>
            <person name="Pelletier E."/>
            <person name="Niang G."/>
            <person name="Scheremetjew M."/>
            <person name="Finn R."/>
            <person name="Kale V."/>
            <person name="Holt S."/>
            <person name="Cochrane G."/>
            <person name="Meng A."/>
            <person name="Brown T."/>
            <person name="Cohen L."/>
        </authorList>
    </citation>
    <scope>NUCLEOTIDE SEQUENCE</scope>
    <source>
        <strain evidence="3">CCMP1381</strain>
    </source>
</reference>
<name>A0A7S2DB85_9STRA</name>
<keyword evidence="2" id="KW-0472">Membrane</keyword>
<keyword evidence="2" id="KW-1133">Transmembrane helix</keyword>
<proteinExistence type="predicted"/>
<dbReference type="Gene3D" id="2.60.40.1400">
    <property type="entry name" value="G protein-activated inward rectifier potassium channel 1"/>
    <property type="match status" value="1"/>
</dbReference>
<protein>
    <submittedName>
        <fullName evidence="3">Uncharacterized protein</fullName>
    </submittedName>
</protein>
<dbReference type="EMBL" id="HBGS01040404">
    <property type="protein sequence ID" value="CAD9449484.1"/>
    <property type="molecule type" value="Transcribed_RNA"/>
</dbReference>
<evidence type="ECO:0000313" key="3">
    <source>
        <dbReference type="EMBL" id="CAD9449484.1"/>
    </source>
</evidence>
<dbReference type="InterPro" id="IPR013518">
    <property type="entry name" value="K_chnl_inward-rec_Kir_cyto"/>
</dbReference>
<feature type="transmembrane region" description="Helical" evidence="2">
    <location>
        <begin position="111"/>
        <end position="136"/>
    </location>
</feature>
<evidence type="ECO:0000256" key="2">
    <source>
        <dbReference type="SAM" id="Phobius"/>
    </source>
</evidence>
<evidence type="ECO:0000256" key="1">
    <source>
        <dbReference type="SAM" id="MobiDB-lite"/>
    </source>
</evidence>
<feature type="compositionally biased region" description="Polar residues" evidence="1">
    <location>
        <begin position="29"/>
        <end position="40"/>
    </location>
</feature>
<accession>A0A7S2DB85</accession>
<dbReference type="AlphaFoldDB" id="A0A7S2DB85"/>
<dbReference type="Gene3D" id="1.10.287.70">
    <property type="match status" value="1"/>
</dbReference>
<sequence length="397" mass="44043">MDTSVVSLPQPVVWLETPPYSTKTDDSVMGSSTDSLEGNSSLDDEAHEILDTESHKVITVGHQENTLRSRASFIDLSKAGSVLNRRQIKGVKFLVKLQENTVHDLLLGLRWYGLLGLVVVFYVIVSGISGLLLFVAHETPVSTFEYWYRGFMQLLISPAFTPETNGEKAVIMISCFLGSMVVLVLFGLVWSKFSSRDSSCVFADKVMLQQLPPVMGGYTMMTFRFAHMQSAQLMCPDIRCSFLKRVEMAGGARVFQESLDIFDSTPVLPPQYFFSHVINETSPFFDPNPANPAHCNFRGCLRLMVAIGGWDAEQTHHVGSSDWGLHDVILDAAFMPSMNSIAGTINFCNFSKFTPIPYEASWAALGVTRKSIGLPPQFIEKCYDDPNVRESLSGSEC</sequence>
<feature type="region of interest" description="Disordered" evidence="1">
    <location>
        <begin position="17"/>
        <end position="40"/>
    </location>
</feature>